<evidence type="ECO:0000259" key="3">
    <source>
        <dbReference type="PROSITE" id="PS50003"/>
    </source>
</evidence>
<proteinExistence type="predicted"/>
<dbReference type="Pfam" id="PF00169">
    <property type="entry name" value="PH"/>
    <property type="match status" value="1"/>
</dbReference>
<dbReference type="GO" id="GO:0071944">
    <property type="term" value="C:cell periphery"/>
    <property type="evidence" value="ECO:0007669"/>
    <property type="project" value="UniProtKB-ARBA"/>
</dbReference>
<dbReference type="GO" id="GO:0005547">
    <property type="term" value="F:phosphatidylinositol-3,4,5-trisphosphate binding"/>
    <property type="evidence" value="ECO:0007669"/>
    <property type="project" value="TreeGrafter"/>
</dbReference>
<organism evidence="5">
    <name type="scientific">Cacopsylla melanoneura</name>
    <dbReference type="NCBI Taxonomy" id="428564"/>
    <lineage>
        <taxon>Eukaryota</taxon>
        <taxon>Metazoa</taxon>
        <taxon>Ecdysozoa</taxon>
        <taxon>Arthropoda</taxon>
        <taxon>Hexapoda</taxon>
        <taxon>Insecta</taxon>
        <taxon>Pterygota</taxon>
        <taxon>Neoptera</taxon>
        <taxon>Paraneoptera</taxon>
        <taxon>Hemiptera</taxon>
        <taxon>Sternorrhyncha</taxon>
        <taxon>Psylloidea</taxon>
        <taxon>Psyllidae</taxon>
        <taxon>Psyllinae</taxon>
        <taxon>Cacopsylla</taxon>
    </lineage>
</organism>
<dbReference type="AlphaFoldDB" id="A0A8D8R6C2"/>
<dbReference type="PROSITE" id="PS50003">
    <property type="entry name" value="PH_DOMAIN"/>
    <property type="match status" value="1"/>
</dbReference>
<feature type="domain" description="PH" evidence="3">
    <location>
        <begin position="487"/>
        <end position="591"/>
    </location>
</feature>
<dbReference type="PANTHER" id="PTHR45899">
    <property type="entry name" value="RHO GTPASE ACTIVATING PROTEIN AT 15B, ISOFORM C"/>
    <property type="match status" value="1"/>
</dbReference>
<dbReference type="EMBL" id="HBUF01132512">
    <property type="protein sequence ID" value="CAG6644521.1"/>
    <property type="molecule type" value="Transcribed_RNA"/>
</dbReference>
<dbReference type="SMART" id="SM00324">
    <property type="entry name" value="RhoGAP"/>
    <property type="match status" value="1"/>
</dbReference>
<feature type="compositionally biased region" description="Basic and acidic residues" evidence="2">
    <location>
        <begin position="330"/>
        <end position="344"/>
    </location>
</feature>
<dbReference type="InterPro" id="IPR000198">
    <property type="entry name" value="RhoGAP_dom"/>
</dbReference>
<dbReference type="PROSITE" id="PS50238">
    <property type="entry name" value="RHOGAP"/>
    <property type="match status" value="1"/>
</dbReference>
<dbReference type="InterPro" id="IPR001849">
    <property type="entry name" value="PH_domain"/>
</dbReference>
<feature type="region of interest" description="Disordered" evidence="2">
    <location>
        <begin position="1"/>
        <end position="121"/>
    </location>
</feature>
<dbReference type="InterPro" id="IPR029071">
    <property type="entry name" value="Ubiquitin-like_domsf"/>
</dbReference>
<dbReference type="GO" id="GO:0048699">
    <property type="term" value="P:generation of neurons"/>
    <property type="evidence" value="ECO:0007669"/>
    <property type="project" value="UniProtKB-ARBA"/>
</dbReference>
<feature type="compositionally biased region" description="Basic and acidic residues" evidence="2">
    <location>
        <begin position="412"/>
        <end position="425"/>
    </location>
</feature>
<feature type="region of interest" description="Disordered" evidence="2">
    <location>
        <begin position="257"/>
        <end position="276"/>
    </location>
</feature>
<name>A0A8D8R6C2_9HEMI</name>
<dbReference type="PANTHER" id="PTHR45899:SF2">
    <property type="entry name" value="RHO GTPASE ACTIVATING PROTEIN AT 15B, ISOFORM C"/>
    <property type="match status" value="1"/>
</dbReference>
<feature type="region of interest" description="Disordered" evidence="2">
    <location>
        <begin position="156"/>
        <end position="177"/>
    </location>
</feature>
<dbReference type="Gene3D" id="3.10.20.90">
    <property type="entry name" value="Phosphatidylinositol 3-kinase Catalytic Subunit, Chain A, domain 1"/>
    <property type="match status" value="1"/>
</dbReference>
<dbReference type="GO" id="GO:0005096">
    <property type="term" value="F:GTPase activator activity"/>
    <property type="evidence" value="ECO:0007669"/>
    <property type="project" value="UniProtKB-KW"/>
</dbReference>
<feature type="compositionally biased region" description="Low complexity" evidence="2">
    <location>
        <begin position="48"/>
        <end position="58"/>
    </location>
</feature>
<dbReference type="InterPro" id="IPR011993">
    <property type="entry name" value="PH-like_dom_sf"/>
</dbReference>
<evidence type="ECO:0000256" key="2">
    <source>
        <dbReference type="SAM" id="MobiDB-lite"/>
    </source>
</evidence>
<dbReference type="CDD" id="cd17113">
    <property type="entry name" value="RA_ARAPs"/>
    <property type="match status" value="1"/>
</dbReference>
<dbReference type="Pfam" id="PF00620">
    <property type="entry name" value="RhoGAP"/>
    <property type="match status" value="1"/>
</dbReference>
<reference evidence="5" key="1">
    <citation type="submission" date="2021-05" db="EMBL/GenBank/DDBJ databases">
        <authorList>
            <person name="Alioto T."/>
            <person name="Alioto T."/>
            <person name="Gomez Garrido J."/>
        </authorList>
    </citation>
    <scope>NUCLEOTIDE SEQUENCE</scope>
</reference>
<dbReference type="InterPro" id="IPR052227">
    <property type="entry name" value="Arf-Rho-GAP_ANK-PH_domain"/>
</dbReference>
<protein>
    <submittedName>
        <fullName evidence="5">Arf-GAP with Rho-GAP domain, ANK repeat and PH domain-containing protein 2</fullName>
    </submittedName>
</protein>
<dbReference type="SUPFAM" id="SSF54236">
    <property type="entry name" value="Ubiquitin-like"/>
    <property type="match status" value="1"/>
</dbReference>
<dbReference type="CDD" id="cd00821">
    <property type="entry name" value="PH"/>
    <property type="match status" value="1"/>
</dbReference>
<dbReference type="Gene3D" id="1.10.555.10">
    <property type="entry name" value="Rho GTPase activation protein"/>
    <property type="match status" value="1"/>
</dbReference>
<dbReference type="GO" id="GO:0007165">
    <property type="term" value="P:signal transduction"/>
    <property type="evidence" value="ECO:0007669"/>
    <property type="project" value="InterPro"/>
</dbReference>
<dbReference type="GO" id="GO:0005737">
    <property type="term" value="C:cytoplasm"/>
    <property type="evidence" value="ECO:0007669"/>
    <property type="project" value="TreeGrafter"/>
</dbReference>
<evidence type="ECO:0000259" key="4">
    <source>
        <dbReference type="PROSITE" id="PS50238"/>
    </source>
</evidence>
<evidence type="ECO:0000313" key="5">
    <source>
        <dbReference type="EMBL" id="CAG6644521.1"/>
    </source>
</evidence>
<accession>A0A8D8R6C2</accession>
<dbReference type="Gene3D" id="2.30.29.30">
    <property type="entry name" value="Pleckstrin-homology domain (PH domain)/Phosphotyrosine-binding domain (PTB)"/>
    <property type="match status" value="2"/>
</dbReference>
<feature type="region of interest" description="Disordered" evidence="2">
    <location>
        <begin position="293"/>
        <end position="363"/>
    </location>
</feature>
<dbReference type="SUPFAM" id="SSF48350">
    <property type="entry name" value="GTPase activation domain, GAP"/>
    <property type="match status" value="1"/>
</dbReference>
<dbReference type="SMART" id="SM00233">
    <property type="entry name" value="PH"/>
    <property type="match status" value="3"/>
</dbReference>
<feature type="region of interest" description="Disordered" evidence="2">
    <location>
        <begin position="397"/>
        <end position="437"/>
    </location>
</feature>
<feature type="domain" description="Rho-GAP" evidence="4">
    <location>
        <begin position="706"/>
        <end position="892"/>
    </location>
</feature>
<evidence type="ECO:0000256" key="1">
    <source>
        <dbReference type="ARBA" id="ARBA00022468"/>
    </source>
</evidence>
<sequence>MSDEDRFSSDSDTESPQKSGKGGNKEDKKRPIPLPRSKLNVDCDSSLRSDSSTTSSSKRSFRKRMKSASENINGVLEGTKQVRTKLKRVWSRPGSVHKSNSVFHDETDDSKSEPDRRQSLPVDDIFNKISFASPLDIGTQIKHWRGDFNIQSLDDTQGTCDSSETATRCDSETGSDVTSVADSSVFYYEGESVSLPPPSYPPPPLPSCEDMSDVSSQSGSYYTIGTIDTDRFCEEVLDSVSRLQNISLSEQDTRSIVSRSDSWSFQGSTSPGVQQSSTYETFVLPSFPLLPSPSPSHPLQSLSPSSSEIVSSTSSSSHPLSPSLQSSEYDNNKLVHSPTDHHSYENWNLSTPGDDQESSSQSSEFCSLNPRLVHSQSVIFEFDPLFHFVDQLPKPPERVDSFGTVQAGNTPHGKEAQDQDTRQESEDSLVESPSTGKKRLAWTSMKQAIRNLADTSVRRGSKTSEFLLSKDKDIPSLERPTFCIFNTCIYNGFLYKCCGERSKDVVCKYFQLTEGKLSWSNDKNGPSKELFTLESMLSIKRIPDRRQSSTGEDVYCFQVSTSSPKSKVFVLGASCTSERRIWMQKLIESCTQSFSTKITSDFTRASWCFLKEGVTNEWSYAWVILQERVLLYGIEGANSVQEVDLKKARSIVCSEADSSLPKVTESSNMILVDYPSSVLYLHMASGPETRAWAHDMKCAATNSGPLLVDQQLTRDEIPVLVEKCVNFVFAHGSMSEGIYRRSGSNTNVSKLLAEFRQDAWQVQLSRDQYSEHDVSTVLKRFFRDLPEPLLSTELHKHLCNAAGMDCSTEDKVNIYRSLLEKLPPIHYVTVRKLMGHLYFIQEKQNRNKMSVENLGSIWGPTLMHVENKDSLEWSQKESLAVSDLISLYPKLFHVEEEEIARERKMMHVLERYHNSAVVTPQLSSKPSGDLKVWIYLGSKDSNQCYNVELDPNKEAGQVCQELASRLSPPTPSHELCLMEVVCGGDLTRILHYREKVLSVVLEWGYWDETDRKDNALVLCSNEEWRKIVAPMFKDPQAVCGELKFADRKSKSFKAFLFEFCQSKLCYYKDKKGSVLLGEWKIEEIIWYVGHEKKRDPQTRWSFTFIPRHKAKRSKDSPWFGNTVAGYTNEDKFKWMSAMLFALYGASDLLPKTDLM</sequence>
<dbReference type="SUPFAM" id="SSF50729">
    <property type="entry name" value="PH domain-like"/>
    <property type="match status" value="3"/>
</dbReference>
<feature type="compositionally biased region" description="Low complexity" evidence="2">
    <location>
        <begin position="297"/>
        <end position="328"/>
    </location>
</feature>
<dbReference type="InterPro" id="IPR008936">
    <property type="entry name" value="Rho_GTPase_activation_prot"/>
</dbReference>
<feature type="compositionally biased region" description="Basic and acidic residues" evidence="2">
    <location>
        <begin position="103"/>
        <end position="118"/>
    </location>
</feature>
<keyword evidence="1" id="KW-0343">GTPase activation</keyword>